<dbReference type="Proteomes" id="UP000054097">
    <property type="component" value="Unassembled WGS sequence"/>
</dbReference>
<dbReference type="STRING" id="933852.A0A0C2W7W6"/>
<dbReference type="HOGENOM" id="CLU_079653_1_1_1"/>
<reference evidence="7" key="2">
    <citation type="submission" date="2015-01" db="EMBL/GenBank/DDBJ databases">
        <title>Evolutionary Origins and Diversification of the Mycorrhizal Mutualists.</title>
        <authorList>
            <consortium name="DOE Joint Genome Institute"/>
            <consortium name="Mycorrhizal Genomics Consortium"/>
            <person name="Kohler A."/>
            <person name="Kuo A."/>
            <person name="Nagy L.G."/>
            <person name="Floudas D."/>
            <person name="Copeland A."/>
            <person name="Barry K.W."/>
            <person name="Cichocki N."/>
            <person name="Veneault-Fourrey C."/>
            <person name="LaButti K."/>
            <person name="Lindquist E.A."/>
            <person name="Lipzen A."/>
            <person name="Lundell T."/>
            <person name="Morin E."/>
            <person name="Murat C."/>
            <person name="Riley R."/>
            <person name="Ohm R."/>
            <person name="Sun H."/>
            <person name="Tunlid A."/>
            <person name="Henrissat B."/>
            <person name="Grigoriev I.V."/>
            <person name="Hibbett D.S."/>
            <person name="Martin F."/>
        </authorList>
    </citation>
    <scope>NUCLEOTIDE SEQUENCE [LARGE SCALE GENOMIC DNA]</scope>
    <source>
        <strain evidence="7">MAFF 305830</strain>
    </source>
</reference>
<evidence type="ECO:0000313" key="7">
    <source>
        <dbReference type="Proteomes" id="UP000054097"/>
    </source>
</evidence>
<comment type="similarity">
    <text evidence="1">Belongs to the COQ10 family.</text>
</comment>
<dbReference type="AlphaFoldDB" id="A0A0C2W7W6"/>
<feature type="region of interest" description="Disordered" evidence="4">
    <location>
        <begin position="158"/>
        <end position="180"/>
    </location>
</feature>
<sequence length="235" mass="26205">MAFRHSRILLPYLAPRACSRPFFSFPNPFGQFTSASNDSGNSEDEMQRYHERKIMPYSRKQLYELVADVDSYHQFIPFCTSSRVLKSSRPDWKANPGKDGDPAVNLEAELKVGFLGMDESYISKVECRPFESVQAVAATSTPLFKNLITTWSFHPASSKSPHPTSSQGISNSLVSSATSKETDEEAPTLLAFDIAFAFSNPLHATISKGFFGRVSSMMVTAFEERCLEVYGKGKR</sequence>
<comment type="subunit">
    <text evidence="2">Interacts with coenzyme Q.</text>
</comment>
<dbReference type="SUPFAM" id="SSF55961">
    <property type="entry name" value="Bet v1-like"/>
    <property type="match status" value="1"/>
</dbReference>
<dbReference type="PANTHER" id="PTHR12901:SF10">
    <property type="entry name" value="COENZYME Q-BINDING PROTEIN COQ10, MITOCHONDRIAL"/>
    <property type="match status" value="1"/>
</dbReference>
<evidence type="ECO:0000256" key="4">
    <source>
        <dbReference type="SAM" id="MobiDB-lite"/>
    </source>
</evidence>
<evidence type="ECO:0000256" key="2">
    <source>
        <dbReference type="ARBA" id="ARBA00011814"/>
    </source>
</evidence>
<dbReference type="InterPro" id="IPR005031">
    <property type="entry name" value="COQ10_START"/>
</dbReference>
<dbReference type="OrthoDB" id="292693at2759"/>
<evidence type="ECO:0000259" key="5">
    <source>
        <dbReference type="Pfam" id="PF03364"/>
    </source>
</evidence>
<dbReference type="InterPro" id="IPR023393">
    <property type="entry name" value="START-like_dom_sf"/>
</dbReference>
<gene>
    <name evidence="6" type="ORF">M408DRAFT_332896</name>
</gene>
<dbReference type="GO" id="GO:0045333">
    <property type="term" value="P:cellular respiration"/>
    <property type="evidence" value="ECO:0007669"/>
    <property type="project" value="InterPro"/>
</dbReference>
<evidence type="ECO:0000256" key="1">
    <source>
        <dbReference type="ARBA" id="ARBA00006885"/>
    </source>
</evidence>
<dbReference type="Gene3D" id="3.30.530.20">
    <property type="match status" value="1"/>
</dbReference>
<name>A0A0C2W7W6_SERVB</name>
<protein>
    <recommendedName>
        <fullName evidence="5">Coenzyme Q-binding protein COQ10 START domain-containing protein</fullName>
    </recommendedName>
</protein>
<evidence type="ECO:0000256" key="3">
    <source>
        <dbReference type="ARBA" id="ARBA00024947"/>
    </source>
</evidence>
<dbReference type="PANTHER" id="PTHR12901">
    <property type="entry name" value="SPERM PROTEIN HOMOLOG"/>
    <property type="match status" value="1"/>
</dbReference>
<feature type="domain" description="Coenzyme Q-binding protein COQ10 START" evidence="5">
    <location>
        <begin position="55"/>
        <end position="223"/>
    </location>
</feature>
<dbReference type="GO" id="GO:0048039">
    <property type="term" value="F:ubiquinone binding"/>
    <property type="evidence" value="ECO:0007669"/>
    <property type="project" value="InterPro"/>
</dbReference>
<evidence type="ECO:0000313" key="6">
    <source>
        <dbReference type="EMBL" id="KIM22528.1"/>
    </source>
</evidence>
<feature type="compositionally biased region" description="Polar residues" evidence="4">
    <location>
        <begin position="158"/>
        <end position="179"/>
    </location>
</feature>
<dbReference type="EMBL" id="KN824354">
    <property type="protein sequence ID" value="KIM22528.1"/>
    <property type="molecule type" value="Genomic_DNA"/>
</dbReference>
<reference evidence="6 7" key="1">
    <citation type="submission" date="2014-04" db="EMBL/GenBank/DDBJ databases">
        <authorList>
            <consortium name="DOE Joint Genome Institute"/>
            <person name="Kuo A."/>
            <person name="Zuccaro A."/>
            <person name="Kohler A."/>
            <person name="Nagy L.G."/>
            <person name="Floudas D."/>
            <person name="Copeland A."/>
            <person name="Barry K.W."/>
            <person name="Cichocki N."/>
            <person name="Veneault-Fourrey C."/>
            <person name="LaButti K."/>
            <person name="Lindquist E.A."/>
            <person name="Lipzen A."/>
            <person name="Lundell T."/>
            <person name="Morin E."/>
            <person name="Murat C."/>
            <person name="Sun H."/>
            <person name="Tunlid A."/>
            <person name="Henrissat B."/>
            <person name="Grigoriev I.V."/>
            <person name="Hibbett D.S."/>
            <person name="Martin F."/>
            <person name="Nordberg H.P."/>
            <person name="Cantor M.N."/>
            <person name="Hua S.X."/>
        </authorList>
    </citation>
    <scope>NUCLEOTIDE SEQUENCE [LARGE SCALE GENOMIC DNA]</scope>
    <source>
        <strain evidence="6 7">MAFF 305830</strain>
    </source>
</reference>
<proteinExistence type="inferred from homology"/>
<dbReference type="CDD" id="cd07813">
    <property type="entry name" value="COQ10p_like"/>
    <property type="match status" value="1"/>
</dbReference>
<dbReference type="GO" id="GO:0005739">
    <property type="term" value="C:mitochondrion"/>
    <property type="evidence" value="ECO:0007669"/>
    <property type="project" value="TreeGrafter"/>
</dbReference>
<dbReference type="InterPro" id="IPR044996">
    <property type="entry name" value="COQ10-like"/>
</dbReference>
<keyword evidence="7" id="KW-1185">Reference proteome</keyword>
<comment type="function">
    <text evidence="3">Required for the function of coenzyme Q in the respiratory chain. May serve as a chaperone or may be involved in the transport of Q6 from its site of synthesis to the catalytic sites of the respiratory complexes.</text>
</comment>
<organism evidence="6 7">
    <name type="scientific">Serendipita vermifera MAFF 305830</name>
    <dbReference type="NCBI Taxonomy" id="933852"/>
    <lineage>
        <taxon>Eukaryota</taxon>
        <taxon>Fungi</taxon>
        <taxon>Dikarya</taxon>
        <taxon>Basidiomycota</taxon>
        <taxon>Agaricomycotina</taxon>
        <taxon>Agaricomycetes</taxon>
        <taxon>Sebacinales</taxon>
        <taxon>Serendipitaceae</taxon>
        <taxon>Serendipita</taxon>
    </lineage>
</organism>
<accession>A0A0C2W7W6</accession>
<dbReference type="Pfam" id="PF03364">
    <property type="entry name" value="Polyketide_cyc"/>
    <property type="match status" value="1"/>
</dbReference>